<dbReference type="PRINTS" id="PR00146">
    <property type="entry name" value="DHPICSNTHASE"/>
</dbReference>
<dbReference type="InterPro" id="IPR020624">
    <property type="entry name" value="Schiff_base-form_aldolases_CS"/>
</dbReference>
<evidence type="ECO:0000256" key="1">
    <source>
        <dbReference type="ARBA" id="ARBA00023239"/>
    </source>
</evidence>
<sequence length="310" mass="34647">MSHDFRGSYSVLVTPFTPDRKRIDENALKSFLDWQISVGVPGVIMLGTTGEFLTLTDDERHQVVDVTVKHVKKRIPVLVGTMNAYTPNAVRYSKEAEDLGADGLMILPPYYYTPTHEEIFNYYKAICEAIQIPIMIYNNPYTSNVDMPAKLVASLARRLEQIRYIKEASTDVARVRDVIEESEGLIRVFAGERVVDSYLLGAIGYVNPYGNYIPHASSEICNLMEAGRVEDARKVQRLIDKIDHIIAEGHPTYGHQCYSKALAAIAGHPVGDVRPPLTTFSELGSEGIDRIEKIKPLMSQLDSLMVSLAK</sequence>
<dbReference type="PANTHER" id="PTHR12128:SF66">
    <property type="entry name" value="4-HYDROXY-2-OXOGLUTARATE ALDOLASE, MITOCHONDRIAL"/>
    <property type="match status" value="1"/>
</dbReference>
<accession>A0A6J6Z931</accession>
<dbReference type="GO" id="GO:0008840">
    <property type="term" value="F:4-hydroxy-tetrahydrodipicolinate synthase activity"/>
    <property type="evidence" value="ECO:0007669"/>
    <property type="project" value="TreeGrafter"/>
</dbReference>
<keyword evidence="2" id="KW-0704">Schiff base</keyword>
<dbReference type="CDD" id="cd00408">
    <property type="entry name" value="DHDPS-like"/>
    <property type="match status" value="1"/>
</dbReference>
<keyword evidence="1" id="KW-0456">Lyase</keyword>
<dbReference type="InterPro" id="IPR013785">
    <property type="entry name" value="Aldolase_TIM"/>
</dbReference>
<dbReference type="InterPro" id="IPR002220">
    <property type="entry name" value="DapA-like"/>
</dbReference>
<dbReference type="PANTHER" id="PTHR12128">
    <property type="entry name" value="DIHYDRODIPICOLINATE SYNTHASE"/>
    <property type="match status" value="1"/>
</dbReference>
<evidence type="ECO:0000313" key="3">
    <source>
        <dbReference type="EMBL" id="CAB4818202.1"/>
    </source>
</evidence>
<dbReference type="Gene3D" id="3.20.20.70">
    <property type="entry name" value="Aldolase class I"/>
    <property type="match status" value="1"/>
</dbReference>
<proteinExistence type="predicted"/>
<dbReference type="PROSITE" id="PS00665">
    <property type="entry name" value="DHDPS_1"/>
    <property type="match status" value="1"/>
</dbReference>
<name>A0A6J6Z931_9ZZZZ</name>
<dbReference type="SMART" id="SM01130">
    <property type="entry name" value="DHDPS"/>
    <property type="match status" value="1"/>
</dbReference>
<dbReference type="EMBL" id="CAFABG010000001">
    <property type="protein sequence ID" value="CAB4818202.1"/>
    <property type="molecule type" value="Genomic_DNA"/>
</dbReference>
<dbReference type="PIRSF" id="PIRSF001365">
    <property type="entry name" value="DHDPS"/>
    <property type="match status" value="1"/>
</dbReference>
<protein>
    <submittedName>
        <fullName evidence="3">Unannotated protein</fullName>
    </submittedName>
</protein>
<dbReference type="SUPFAM" id="SSF51569">
    <property type="entry name" value="Aldolase"/>
    <property type="match status" value="1"/>
</dbReference>
<dbReference type="Pfam" id="PF00701">
    <property type="entry name" value="DHDPS"/>
    <property type="match status" value="1"/>
</dbReference>
<organism evidence="3">
    <name type="scientific">freshwater metagenome</name>
    <dbReference type="NCBI Taxonomy" id="449393"/>
    <lineage>
        <taxon>unclassified sequences</taxon>
        <taxon>metagenomes</taxon>
        <taxon>ecological metagenomes</taxon>
    </lineage>
</organism>
<gene>
    <name evidence="3" type="ORF">UFOPK3181_00036</name>
</gene>
<evidence type="ECO:0000256" key="2">
    <source>
        <dbReference type="ARBA" id="ARBA00023270"/>
    </source>
</evidence>
<dbReference type="GO" id="GO:0005829">
    <property type="term" value="C:cytosol"/>
    <property type="evidence" value="ECO:0007669"/>
    <property type="project" value="TreeGrafter"/>
</dbReference>
<dbReference type="AlphaFoldDB" id="A0A6J6Z931"/>
<reference evidence="3" key="1">
    <citation type="submission" date="2020-05" db="EMBL/GenBank/DDBJ databases">
        <authorList>
            <person name="Chiriac C."/>
            <person name="Salcher M."/>
            <person name="Ghai R."/>
            <person name="Kavagutti S V."/>
        </authorList>
    </citation>
    <scope>NUCLEOTIDE SEQUENCE</scope>
</reference>